<evidence type="ECO:0000256" key="1">
    <source>
        <dbReference type="ARBA" id="ARBA00023117"/>
    </source>
</evidence>
<dbReference type="EMBL" id="JAPFFF010000014">
    <property type="protein sequence ID" value="KAK8870404.1"/>
    <property type="molecule type" value="Genomic_DNA"/>
</dbReference>
<gene>
    <name evidence="4" type="ORF">M9Y10_008286</name>
</gene>
<proteinExistence type="predicted"/>
<dbReference type="SMART" id="SM00297">
    <property type="entry name" value="BROMO"/>
    <property type="match status" value="1"/>
</dbReference>
<keyword evidence="1 2" id="KW-0103">Bromodomain</keyword>
<dbReference type="Pfam" id="PF00439">
    <property type="entry name" value="Bromodomain"/>
    <property type="match status" value="1"/>
</dbReference>
<dbReference type="PANTHER" id="PTHR45750">
    <property type="entry name" value="GH11602P"/>
    <property type="match status" value="1"/>
</dbReference>
<dbReference type="InterPro" id="IPR037800">
    <property type="entry name" value="GCN5"/>
</dbReference>
<keyword evidence="5" id="KW-1185">Reference proteome</keyword>
<name>A0ABR2IYT7_9EUKA</name>
<dbReference type="PRINTS" id="PR00503">
    <property type="entry name" value="BROMODOMAIN"/>
</dbReference>
<dbReference type="SUPFAM" id="SSF47370">
    <property type="entry name" value="Bromodomain"/>
    <property type="match status" value="1"/>
</dbReference>
<dbReference type="Gene3D" id="1.20.920.10">
    <property type="entry name" value="Bromodomain-like"/>
    <property type="match status" value="1"/>
</dbReference>
<sequence length="146" mass="17445">MFLNEFQREQRKQIINKLEEMPIGAIFREIHPEEIPQYREIIKRPMDLEKVKRHLTNKKEYTSRKFEEEMKLIFDNCRLFNQGCSIYVWAADELEKIYEKKMGKIAPTPRERWLKDISNVGSKLKSATKQLSNLILDSKSDNHSSK</sequence>
<organism evidence="4 5">
    <name type="scientific">Tritrichomonas musculus</name>
    <dbReference type="NCBI Taxonomy" id="1915356"/>
    <lineage>
        <taxon>Eukaryota</taxon>
        <taxon>Metamonada</taxon>
        <taxon>Parabasalia</taxon>
        <taxon>Tritrichomonadida</taxon>
        <taxon>Tritrichomonadidae</taxon>
        <taxon>Tritrichomonas</taxon>
    </lineage>
</organism>
<dbReference type="InterPro" id="IPR001487">
    <property type="entry name" value="Bromodomain"/>
</dbReference>
<evidence type="ECO:0000256" key="2">
    <source>
        <dbReference type="PROSITE-ProRule" id="PRU00035"/>
    </source>
</evidence>
<dbReference type="Proteomes" id="UP001470230">
    <property type="component" value="Unassembled WGS sequence"/>
</dbReference>
<dbReference type="PANTHER" id="PTHR45750:SF3">
    <property type="entry name" value="HISTONE ACETYLTRANSFERASE"/>
    <property type="match status" value="1"/>
</dbReference>
<dbReference type="CDD" id="cd04369">
    <property type="entry name" value="Bromodomain"/>
    <property type="match status" value="1"/>
</dbReference>
<evidence type="ECO:0000259" key="3">
    <source>
        <dbReference type="PROSITE" id="PS50014"/>
    </source>
</evidence>
<accession>A0ABR2IYT7</accession>
<evidence type="ECO:0000313" key="4">
    <source>
        <dbReference type="EMBL" id="KAK8870404.1"/>
    </source>
</evidence>
<evidence type="ECO:0000313" key="5">
    <source>
        <dbReference type="Proteomes" id="UP001470230"/>
    </source>
</evidence>
<feature type="domain" description="Bromo" evidence="3">
    <location>
        <begin position="33"/>
        <end position="88"/>
    </location>
</feature>
<dbReference type="PROSITE" id="PS50014">
    <property type="entry name" value="BROMODOMAIN_2"/>
    <property type="match status" value="1"/>
</dbReference>
<comment type="caution">
    <text evidence="4">The sequence shown here is derived from an EMBL/GenBank/DDBJ whole genome shotgun (WGS) entry which is preliminary data.</text>
</comment>
<protein>
    <recommendedName>
        <fullName evidence="3">Bromo domain-containing protein</fullName>
    </recommendedName>
</protein>
<dbReference type="InterPro" id="IPR036427">
    <property type="entry name" value="Bromodomain-like_sf"/>
</dbReference>
<reference evidence="4 5" key="1">
    <citation type="submission" date="2024-04" db="EMBL/GenBank/DDBJ databases">
        <title>Tritrichomonas musculus Genome.</title>
        <authorList>
            <person name="Alves-Ferreira E."/>
            <person name="Grigg M."/>
            <person name="Lorenzi H."/>
            <person name="Galac M."/>
        </authorList>
    </citation>
    <scope>NUCLEOTIDE SEQUENCE [LARGE SCALE GENOMIC DNA]</scope>
    <source>
        <strain evidence="4 5">EAF2021</strain>
    </source>
</reference>